<feature type="non-terminal residue" evidence="1">
    <location>
        <position position="1"/>
    </location>
</feature>
<feature type="non-terminal residue" evidence="1">
    <location>
        <position position="274"/>
    </location>
</feature>
<dbReference type="EMBL" id="JARJCW010000001">
    <property type="protein sequence ID" value="KAJ7230383.1"/>
    <property type="molecule type" value="Genomic_DNA"/>
</dbReference>
<evidence type="ECO:0000313" key="1">
    <source>
        <dbReference type="EMBL" id="KAJ7230383.1"/>
    </source>
</evidence>
<evidence type="ECO:0000313" key="2">
    <source>
        <dbReference type="Proteomes" id="UP001219525"/>
    </source>
</evidence>
<keyword evidence="2" id="KW-1185">Reference proteome</keyword>
<proteinExistence type="predicted"/>
<name>A0AAD6YV65_9AGAR</name>
<gene>
    <name evidence="1" type="ORF">GGX14DRAFT_314597</name>
</gene>
<reference evidence="1" key="1">
    <citation type="submission" date="2023-03" db="EMBL/GenBank/DDBJ databases">
        <title>Massive genome expansion in bonnet fungi (Mycena s.s.) driven by repeated elements and novel gene families across ecological guilds.</title>
        <authorList>
            <consortium name="Lawrence Berkeley National Laboratory"/>
            <person name="Harder C.B."/>
            <person name="Miyauchi S."/>
            <person name="Viragh M."/>
            <person name="Kuo A."/>
            <person name="Thoen E."/>
            <person name="Andreopoulos B."/>
            <person name="Lu D."/>
            <person name="Skrede I."/>
            <person name="Drula E."/>
            <person name="Henrissat B."/>
            <person name="Morin E."/>
            <person name="Kohler A."/>
            <person name="Barry K."/>
            <person name="LaButti K."/>
            <person name="Morin E."/>
            <person name="Salamov A."/>
            <person name="Lipzen A."/>
            <person name="Mereny Z."/>
            <person name="Hegedus B."/>
            <person name="Baldrian P."/>
            <person name="Stursova M."/>
            <person name="Weitz H."/>
            <person name="Taylor A."/>
            <person name="Grigoriev I.V."/>
            <person name="Nagy L.G."/>
            <person name="Martin F."/>
            <person name="Kauserud H."/>
        </authorList>
    </citation>
    <scope>NUCLEOTIDE SEQUENCE</scope>
    <source>
        <strain evidence="1">9144</strain>
    </source>
</reference>
<organism evidence="1 2">
    <name type="scientific">Mycena pura</name>
    <dbReference type="NCBI Taxonomy" id="153505"/>
    <lineage>
        <taxon>Eukaryota</taxon>
        <taxon>Fungi</taxon>
        <taxon>Dikarya</taxon>
        <taxon>Basidiomycota</taxon>
        <taxon>Agaricomycotina</taxon>
        <taxon>Agaricomycetes</taxon>
        <taxon>Agaricomycetidae</taxon>
        <taxon>Agaricales</taxon>
        <taxon>Marasmiineae</taxon>
        <taxon>Mycenaceae</taxon>
        <taxon>Mycena</taxon>
    </lineage>
</organism>
<dbReference type="AlphaFoldDB" id="A0AAD6YV65"/>
<comment type="caution">
    <text evidence="1">The sequence shown here is derived from an EMBL/GenBank/DDBJ whole genome shotgun (WGS) entry which is preliminary data.</text>
</comment>
<accession>A0AAD6YV65</accession>
<protein>
    <submittedName>
        <fullName evidence="1">Uncharacterized protein</fullName>
    </submittedName>
</protein>
<dbReference type="Proteomes" id="UP001219525">
    <property type="component" value="Unassembled WGS sequence"/>
</dbReference>
<sequence length="274" mass="30744">AFPPPLPRADLISLTMPHLHTDLPPRPEFTPFTVPYLCLSSPYDGKGFWTYPERRGWIVHAKDTNCHVMCPPGICRHGISPIDVDITRRAKPPIFTRADGIPVLASDKVIFLQAWLFFGLLTEVSALCGLDLDVAAEFVVDNGSVSTTKLNGLPGRWFAATVRTHRAGDMSLMERILALMRQAILVLDEEVSEAETQRFSYTYAECRVLHSLDITARILALHLLFHVYMPGFTATDEDGWGHRRILNSMDWIGRQSEGLDQLSSLSRDDLEEKG</sequence>